<reference evidence="2" key="1">
    <citation type="submission" date="2024-07" db="EMBL/GenBank/DDBJ databases">
        <title>Two chromosome-level genome assemblies of Korean endemic species Abeliophyllum distichum and Forsythia ovata (Oleaceae).</title>
        <authorList>
            <person name="Jang H."/>
        </authorList>
    </citation>
    <scope>NUCLEOTIDE SEQUENCE [LARGE SCALE GENOMIC DNA]</scope>
</reference>
<dbReference type="EMBL" id="JBFOLJ010000008">
    <property type="protein sequence ID" value="KAL2514263.1"/>
    <property type="molecule type" value="Genomic_DNA"/>
</dbReference>
<keyword evidence="2" id="KW-1185">Reference proteome</keyword>
<gene>
    <name evidence="1" type="ORF">Fot_28234</name>
</gene>
<dbReference type="Proteomes" id="UP001604277">
    <property type="component" value="Unassembled WGS sequence"/>
</dbReference>
<sequence>MPNLLLGLCEMDGGGEAIVDVLNGVMYHRNKPLTYEGQSSGAYDEGEPSGISSAKFAAKDEIEYLSCIFKKFTQISEEEDVDISLNITEKEMRKLTEKEGSKTDKQTTENSKAVCYRQGSYSQQNHIKSGIFHSEAIRNSYD</sequence>
<evidence type="ECO:0000313" key="1">
    <source>
        <dbReference type="EMBL" id="KAL2514263.1"/>
    </source>
</evidence>
<evidence type="ECO:0000313" key="2">
    <source>
        <dbReference type="Proteomes" id="UP001604277"/>
    </source>
</evidence>
<comment type="caution">
    <text evidence="1">The sequence shown here is derived from an EMBL/GenBank/DDBJ whole genome shotgun (WGS) entry which is preliminary data.</text>
</comment>
<protein>
    <submittedName>
        <fullName evidence="1">Uncharacterized protein</fullName>
    </submittedName>
</protein>
<accession>A0ABD1TNY3</accession>
<name>A0ABD1TNY3_9LAMI</name>
<organism evidence="1 2">
    <name type="scientific">Forsythia ovata</name>
    <dbReference type="NCBI Taxonomy" id="205694"/>
    <lineage>
        <taxon>Eukaryota</taxon>
        <taxon>Viridiplantae</taxon>
        <taxon>Streptophyta</taxon>
        <taxon>Embryophyta</taxon>
        <taxon>Tracheophyta</taxon>
        <taxon>Spermatophyta</taxon>
        <taxon>Magnoliopsida</taxon>
        <taxon>eudicotyledons</taxon>
        <taxon>Gunneridae</taxon>
        <taxon>Pentapetalae</taxon>
        <taxon>asterids</taxon>
        <taxon>lamiids</taxon>
        <taxon>Lamiales</taxon>
        <taxon>Oleaceae</taxon>
        <taxon>Forsythieae</taxon>
        <taxon>Forsythia</taxon>
    </lineage>
</organism>
<dbReference type="AlphaFoldDB" id="A0ABD1TNY3"/>
<proteinExistence type="predicted"/>